<dbReference type="PROSITE" id="PS50885">
    <property type="entry name" value="HAMP"/>
    <property type="match status" value="1"/>
</dbReference>
<evidence type="ECO:0000313" key="7">
    <source>
        <dbReference type="Proteomes" id="UP000657006"/>
    </source>
</evidence>
<accession>A0A926DTR0</accession>
<comment type="caution">
    <text evidence="6">The sequence shown here is derived from an EMBL/GenBank/DDBJ whole genome shotgun (WGS) entry which is preliminary data.</text>
</comment>
<dbReference type="GO" id="GO:0000155">
    <property type="term" value="F:phosphorelay sensor kinase activity"/>
    <property type="evidence" value="ECO:0007669"/>
    <property type="project" value="InterPro"/>
</dbReference>
<keyword evidence="3" id="KW-0808">Transferase</keyword>
<dbReference type="Proteomes" id="UP000657006">
    <property type="component" value="Unassembled WGS sequence"/>
</dbReference>
<name>A0A926DTR0_9FIRM</name>
<evidence type="ECO:0000313" key="6">
    <source>
        <dbReference type="EMBL" id="MBC8545125.1"/>
    </source>
</evidence>
<dbReference type="Gene3D" id="3.30.565.10">
    <property type="entry name" value="Histidine kinase-like ATPase, C-terminal domain"/>
    <property type="match status" value="1"/>
</dbReference>
<dbReference type="PANTHER" id="PTHR34220">
    <property type="entry name" value="SENSOR HISTIDINE KINASE YPDA"/>
    <property type="match status" value="1"/>
</dbReference>
<keyword evidence="6" id="KW-0418">Kinase</keyword>
<comment type="subcellular location">
    <subcellularLocation>
        <location evidence="1">Membrane</location>
    </subcellularLocation>
</comment>
<dbReference type="Pfam" id="PF00672">
    <property type="entry name" value="HAMP"/>
    <property type="match status" value="1"/>
</dbReference>
<dbReference type="GO" id="GO:0016020">
    <property type="term" value="C:membrane"/>
    <property type="evidence" value="ECO:0007669"/>
    <property type="project" value="UniProtKB-SubCell"/>
</dbReference>
<keyword evidence="4" id="KW-1133">Transmembrane helix</keyword>
<dbReference type="InterPro" id="IPR036890">
    <property type="entry name" value="HATPase_C_sf"/>
</dbReference>
<keyword evidence="4" id="KW-0472">Membrane</keyword>
<proteinExistence type="predicted"/>
<feature type="domain" description="HAMP" evidence="5">
    <location>
        <begin position="323"/>
        <end position="376"/>
    </location>
</feature>
<protein>
    <submittedName>
        <fullName evidence="6">Histidine kinase</fullName>
    </submittedName>
</protein>
<dbReference type="PANTHER" id="PTHR34220:SF7">
    <property type="entry name" value="SENSOR HISTIDINE KINASE YPDA"/>
    <property type="match status" value="1"/>
</dbReference>
<evidence type="ECO:0000256" key="2">
    <source>
        <dbReference type="ARBA" id="ARBA00022553"/>
    </source>
</evidence>
<dbReference type="SMART" id="SM00304">
    <property type="entry name" value="HAMP"/>
    <property type="match status" value="1"/>
</dbReference>
<reference evidence="6" key="1">
    <citation type="submission" date="2020-08" db="EMBL/GenBank/DDBJ databases">
        <title>Genome public.</title>
        <authorList>
            <person name="Liu C."/>
            <person name="Sun Q."/>
        </authorList>
    </citation>
    <scope>NUCLEOTIDE SEQUENCE</scope>
    <source>
        <strain evidence="6">NSJ-32</strain>
    </source>
</reference>
<evidence type="ECO:0000256" key="4">
    <source>
        <dbReference type="SAM" id="Phobius"/>
    </source>
</evidence>
<dbReference type="InterPro" id="IPR010559">
    <property type="entry name" value="Sig_transdc_His_kin_internal"/>
</dbReference>
<dbReference type="SUPFAM" id="SSF55874">
    <property type="entry name" value="ATPase domain of HSP90 chaperone/DNA topoisomerase II/histidine kinase"/>
    <property type="match status" value="1"/>
</dbReference>
<sequence length="601" mass="68771">MKKKRTKQRLYFSRMYYLNLAVFCIIICIFAGIASYFSYKFEMNRILQANGQVLEKVSDHYEAKQKNFWSNYIPVLANAEYTKYFEEFYSSRNNKENALADPTLRKNLSSALNTIVKEDSDIAYILLRRKEDRDVGYLYIPADQNFQRVGSEFPYMSQLQSEEAVRRIFPAAFIEINRSSTRVYAIAGGVPIYYENQSAGDMLICYSSDTLDVIYQDSTSGMKSPPEICIATTAGDIIYDSSNHLSYQSNLNIPKHAAGGIVTLNGERYYTQSIVSAERGYSVTYLTPWAGIFRAAHQNTPVIMGIAIAVTLMLALSYKIANNSILKRVKLIRSGLEVIGQNNLNYQIPMEDSSDEFGAITRSINSMSRQLAETVDKLYIYQLKQKTAELGELQAKFNPHFLYNTLDVICAHAYENDDQDVAEMLVLLSRIFRSFINNKSFITIQEEITFCNMYLELFRMRYKENMNIEFNVKKDVMAYGIIRNLLQPLIENYFVHGFKPQEEDNWILISATLQGPEHIVLSVSDNGFGMSPDRMQSLQEMIEDAEGETTESYGLRNLHDRVRIFYGPGCGFRIEGNEQGGVTASITIRRMTCQEHEDNIS</sequence>
<dbReference type="InterPro" id="IPR050640">
    <property type="entry name" value="Bact_2-comp_sensor_kinase"/>
</dbReference>
<dbReference type="CDD" id="cd06225">
    <property type="entry name" value="HAMP"/>
    <property type="match status" value="1"/>
</dbReference>
<evidence type="ECO:0000256" key="3">
    <source>
        <dbReference type="ARBA" id="ARBA00022679"/>
    </source>
</evidence>
<dbReference type="RefSeq" id="WP_177714696.1">
    <property type="nucleotide sequence ID" value="NZ_JACRSQ010000047.1"/>
</dbReference>
<gene>
    <name evidence="6" type="ORF">H8730_16420</name>
</gene>
<dbReference type="AlphaFoldDB" id="A0A926DTR0"/>
<evidence type="ECO:0000256" key="1">
    <source>
        <dbReference type="ARBA" id="ARBA00004370"/>
    </source>
</evidence>
<keyword evidence="4" id="KW-0812">Transmembrane</keyword>
<dbReference type="InterPro" id="IPR003660">
    <property type="entry name" value="HAMP_dom"/>
</dbReference>
<organism evidence="6 7">
    <name type="scientific">Bianquea renquensis</name>
    <dbReference type="NCBI Taxonomy" id="2763661"/>
    <lineage>
        <taxon>Bacteria</taxon>
        <taxon>Bacillati</taxon>
        <taxon>Bacillota</taxon>
        <taxon>Clostridia</taxon>
        <taxon>Eubacteriales</taxon>
        <taxon>Bianqueaceae</taxon>
        <taxon>Bianquea</taxon>
    </lineage>
</organism>
<dbReference type="SUPFAM" id="SSF158472">
    <property type="entry name" value="HAMP domain-like"/>
    <property type="match status" value="1"/>
</dbReference>
<dbReference type="Gene3D" id="6.10.340.10">
    <property type="match status" value="1"/>
</dbReference>
<dbReference type="EMBL" id="JACRSQ010000047">
    <property type="protein sequence ID" value="MBC8545125.1"/>
    <property type="molecule type" value="Genomic_DNA"/>
</dbReference>
<keyword evidence="7" id="KW-1185">Reference proteome</keyword>
<dbReference type="Pfam" id="PF06580">
    <property type="entry name" value="His_kinase"/>
    <property type="match status" value="1"/>
</dbReference>
<keyword evidence="2" id="KW-0597">Phosphoprotein</keyword>
<evidence type="ECO:0000259" key="5">
    <source>
        <dbReference type="PROSITE" id="PS50885"/>
    </source>
</evidence>
<feature type="transmembrane region" description="Helical" evidence="4">
    <location>
        <begin position="16"/>
        <end position="39"/>
    </location>
</feature>